<reference evidence="2" key="1">
    <citation type="submission" date="2022-11" db="UniProtKB">
        <authorList>
            <consortium name="WormBaseParasite"/>
        </authorList>
    </citation>
    <scope>IDENTIFICATION</scope>
</reference>
<dbReference type="Proteomes" id="UP000887565">
    <property type="component" value="Unplaced"/>
</dbReference>
<accession>A0A915INC1</accession>
<evidence type="ECO:0000313" key="1">
    <source>
        <dbReference type="Proteomes" id="UP000887565"/>
    </source>
</evidence>
<dbReference type="WBParaSite" id="nRc.2.0.1.t15476-RA">
    <property type="protein sequence ID" value="nRc.2.0.1.t15476-RA"/>
    <property type="gene ID" value="nRc.2.0.1.g15476"/>
</dbReference>
<proteinExistence type="predicted"/>
<dbReference type="AlphaFoldDB" id="A0A915INC1"/>
<evidence type="ECO:0000313" key="2">
    <source>
        <dbReference type="WBParaSite" id="nRc.2.0.1.t15476-RA"/>
    </source>
</evidence>
<protein>
    <submittedName>
        <fullName evidence="2">Uncharacterized protein</fullName>
    </submittedName>
</protein>
<sequence>MTTPKPMSVTPNTTARQTAKNVLRSKDFLIFNFEDVFINALGLCRGLSCSASKSMADDSAANVSWVDSSTNAKSGSFFDKNDEQAADFLNFVAPPLPAALVVGGVKRGAPFKVDLRCLACMFDNWFKLTPPPKRTVAPNIMQIFISSLQCIFNYDV</sequence>
<name>A0A915INC1_ROMCU</name>
<organism evidence="1 2">
    <name type="scientific">Romanomermis culicivorax</name>
    <name type="common">Nematode worm</name>
    <dbReference type="NCBI Taxonomy" id="13658"/>
    <lineage>
        <taxon>Eukaryota</taxon>
        <taxon>Metazoa</taxon>
        <taxon>Ecdysozoa</taxon>
        <taxon>Nematoda</taxon>
        <taxon>Enoplea</taxon>
        <taxon>Dorylaimia</taxon>
        <taxon>Mermithida</taxon>
        <taxon>Mermithoidea</taxon>
        <taxon>Mermithidae</taxon>
        <taxon>Romanomermis</taxon>
    </lineage>
</organism>
<keyword evidence="1" id="KW-1185">Reference proteome</keyword>